<dbReference type="AlphaFoldDB" id="A0A927D552"/>
<dbReference type="Pfam" id="PF00106">
    <property type="entry name" value="adh_short"/>
    <property type="match status" value="1"/>
</dbReference>
<dbReference type="PANTHER" id="PTHR43975">
    <property type="entry name" value="ZGC:101858"/>
    <property type="match status" value="1"/>
</dbReference>
<gene>
    <name evidence="1" type="ORF">H9Q16_15645</name>
</gene>
<proteinExistence type="predicted"/>
<evidence type="ECO:0000313" key="1">
    <source>
        <dbReference type="EMBL" id="MBD3665370.1"/>
    </source>
</evidence>
<protein>
    <submittedName>
        <fullName evidence="1">SDR family oxidoreductase</fullName>
    </submittedName>
</protein>
<dbReference type="PANTHER" id="PTHR43975:SF2">
    <property type="entry name" value="EG:BACR7A4.14 PROTEIN-RELATED"/>
    <property type="match status" value="1"/>
</dbReference>
<dbReference type="InterPro" id="IPR036291">
    <property type="entry name" value="NAD(P)-bd_dom_sf"/>
</dbReference>
<sequence length="262" mass="27818">MARYAVTGVASGIGAALAGLLKERGHQVVGFDVRETSDNVDQFIPLDLNDLPAIAKAAAQVEGPLDGLCNNAGLPPRTGLEAQILQVNFLGQRSFTQAMLPHLTQGSAIVNMASRAGHKWRENVDQIKRLGALRGSSDLAAFIDNEDINHVRAYDLSKEAMILWTMAETEGLFARDLRMISLSPGGVSTGILADFARAFGDRMAKNVARTGRPGNAIEVARVAAFALSPDSNWMKGEDIAIDGGMGAFNASDTLGLSALRLT</sequence>
<reference evidence="1" key="1">
    <citation type="submission" date="2020-08" db="EMBL/GenBank/DDBJ databases">
        <title>Sulfitobacter aestuariivivens sp. nov., isolated from a tidal flat.</title>
        <authorList>
            <person name="Park S."/>
            <person name="Yoon J.-H."/>
        </authorList>
    </citation>
    <scope>NUCLEOTIDE SEQUENCE</scope>
    <source>
        <strain evidence="1">TSTF-M16</strain>
    </source>
</reference>
<dbReference type="PRINTS" id="PR00081">
    <property type="entry name" value="GDHRDH"/>
</dbReference>
<dbReference type="InterPro" id="IPR002347">
    <property type="entry name" value="SDR_fam"/>
</dbReference>
<comment type="caution">
    <text evidence="1">The sequence shown here is derived from an EMBL/GenBank/DDBJ whole genome shotgun (WGS) entry which is preliminary data.</text>
</comment>
<keyword evidence="2" id="KW-1185">Reference proteome</keyword>
<dbReference type="SUPFAM" id="SSF51735">
    <property type="entry name" value="NAD(P)-binding Rossmann-fold domains"/>
    <property type="match status" value="1"/>
</dbReference>
<evidence type="ECO:0000313" key="2">
    <source>
        <dbReference type="Proteomes" id="UP000635142"/>
    </source>
</evidence>
<dbReference type="RefSeq" id="WP_191076349.1">
    <property type="nucleotide sequence ID" value="NZ_JACTAG010000002.1"/>
</dbReference>
<name>A0A927D552_9RHOB</name>
<dbReference type="EMBL" id="JACTAG010000002">
    <property type="protein sequence ID" value="MBD3665370.1"/>
    <property type="molecule type" value="Genomic_DNA"/>
</dbReference>
<dbReference type="Pfam" id="PF13561">
    <property type="entry name" value="adh_short_C2"/>
    <property type="match status" value="1"/>
</dbReference>
<dbReference type="Proteomes" id="UP000635142">
    <property type="component" value="Unassembled WGS sequence"/>
</dbReference>
<organism evidence="1 2">
    <name type="scientific">Sulfitobacter aestuariivivens</name>
    <dbReference type="NCBI Taxonomy" id="2766981"/>
    <lineage>
        <taxon>Bacteria</taxon>
        <taxon>Pseudomonadati</taxon>
        <taxon>Pseudomonadota</taxon>
        <taxon>Alphaproteobacteria</taxon>
        <taxon>Rhodobacterales</taxon>
        <taxon>Roseobacteraceae</taxon>
        <taxon>Sulfitobacter</taxon>
    </lineage>
</organism>
<dbReference type="Gene3D" id="3.40.50.720">
    <property type="entry name" value="NAD(P)-binding Rossmann-like Domain"/>
    <property type="match status" value="1"/>
</dbReference>
<accession>A0A927D552</accession>